<evidence type="ECO:0000256" key="6">
    <source>
        <dbReference type="ARBA" id="ARBA00023136"/>
    </source>
</evidence>
<keyword evidence="6 10" id="KW-0472">Membrane</keyword>
<evidence type="ECO:0000256" key="9">
    <source>
        <dbReference type="SAM" id="MobiDB-lite"/>
    </source>
</evidence>
<gene>
    <name evidence="11" type="primary">PPI1</name>
    <name evidence="11" type="ORF">QJS10_CPA03g00818</name>
</gene>
<feature type="compositionally biased region" description="Basic and acidic residues" evidence="9">
    <location>
        <begin position="398"/>
        <end position="421"/>
    </location>
</feature>
<evidence type="ECO:0000256" key="10">
    <source>
        <dbReference type="SAM" id="Phobius"/>
    </source>
</evidence>
<comment type="subcellular location">
    <subcellularLocation>
        <location evidence="1">Cell membrane</location>
        <topology evidence="1">Single-pass membrane protein</topology>
    </subcellularLocation>
</comment>
<dbReference type="EMBL" id="JAUJYO010000003">
    <property type="protein sequence ID" value="KAK1320556.1"/>
    <property type="molecule type" value="Genomic_DNA"/>
</dbReference>
<dbReference type="PANTHER" id="PTHR32219:SF2">
    <property type="entry name" value="PROTON PUMP-INTERACTOR 1"/>
    <property type="match status" value="1"/>
</dbReference>
<keyword evidence="2" id="KW-1003">Cell membrane</keyword>
<evidence type="ECO:0000313" key="11">
    <source>
        <dbReference type="EMBL" id="KAK1320556.1"/>
    </source>
</evidence>
<dbReference type="PANTHER" id="PTHR32219">
    <property type="entry name" value="RNA-BINDING PROTEIN YLMH-RELATED"/>
    <property type="match status" value="1"/>
</dbReference>
<dbReference type="AlphaFoldDB" id="A0AAV9F3G3"/>
<accession>A0AAV9F3G3</accession>
<reference evidence="11" key="1">
    <citation type="journal article" date="2023" name="Nat. Commun.">
        <title>Diploid and tetraploid genomes of Acorus and the evolution of monocots.</title>
        <authorList>
            <person name="Ma L."/>
            <person name="Liu K.W."/>
            <person name="Li Z."/>
            <person name="Hsiao Y.Y."/>
            <person name="Qi Y."/>
            <person name="Fu T."/>
            <person name="Tang G.D."/>
            <person name="Zhang D."/>
            <person name="Sun W.H."/>
            <person name="Liu D.K."/>
            <person name="Li Y."/>
            <person name="Chen G.Z."/>
            <person name="Liu X.D."/>
            <person name="Liao X.Y."/>
            <person name="Jiang Y.T."/>
            <person name="Yu X."/>
            <person name="Hao Y."/>
            <person name="Huang J."/>
            <person name="Zhao X.W."/>
            <person name="Ke S."/>
            <person name="Chen Y.Y."/>
            <person name="Wu W.L."/>
            <person name="Hsu J.L."/>
            <person name="Lin Y.F."/>
            <person name="Huang M.D."/>
            <person name="Li C.Y."/>
            <person name="Huang L."/>
            <person name="Wang Z.W."/>
            <person name="Zhao X."/>
            <person name="Zhong W.Y."/>
            <person name="Peng D.H."/>
            <person name="Ahmad S."/>
            <person name="Lan S."/>
            <person name="Zhang J.S."/>
            <person name="Tsai W.C."/>
            <person name="Van de Peer Y."/>
            <person name="Liu Z.J."/>
        </authorList>
    </citation>
    <scope>NUCLEOTIDE SEQUENCE</scope>
    <source>
        <strain evidence="11">CP</strain>
    </source>
</reference>
<feature type="compositionally biased region" description="Basic and acidic residues" evidence="9">
    <location>
        <begin position="354"/>
        <end position="365"/>
    </location>
</feature>
<evidence type="ECO:0000256" key="3">
    <source>
        <dbReference type="ARBA" id="ARBA00022692"/>
    </source>
</evidence>
<evidence type="ECO:0000256" key="5">
    <source>
        <dbReference type="ARBA" id="ARBA00023054"/>
    </source>
</evidence>
<comment type="caution">
    <text evidence="11">The sequence shown here is derived from an EMBL/GenBank/DDBJ whole genome shotgun (WGS) entry which is preliminary data.</text>
</comment>
<keyword evidence="3 10" id="KW-0812">Transmembrane</keyword>
<proteinExistence type="inferred from homology"/>
<keyword evidence="4 10" id="KW-1133">Transmembrane helix</keyword>
<evidence type="ECO:0000256" key="1">
    <source>
        <dbReference type="ARBA" id="ARBA00004162"/>
    </source>
</evidence>
<keyword evidence="5 8" id="KW-0175">Coiled coil</keyword>
<evidence type="ECO:0000256" key="2">
    <source>
        <dbReference type="ARBA" id="ARBA00022475"/>
    </source>
</evidence>
<evidence type="ECO:0000256" key="7">
    <source>
        <dbReference type="ARBA" id="ARBA00038080"/>
    </source>
</evidence>
<feature type="region of interest" description="Disordered" evidence="9">
    <location>
        <begin position="354"/>
        <end position="438"/>
    </location>
</feature>
<feature type="coiled-coil region" evidence="8">
    <location>
        <begin position="276"/>
        <end position="317"/>
    </location>
</feature>
<name>A0AAV9F3G3_ACOCL</name>
<protein>
    <submittedName>
        <fullName evidence="11">Proton pump-interactor 1</fullName>
    </submittedName>
</protein>
<organism evidence="11 12">
    <name type="scientific">Acorus calamus</name>
    <name type="common">Sweet flag</name>
    <dbReference type="NCBI Taxonomy" id="4465"/>
    <lineage>
        <taxon>Eukaryota</taxon>
        <taxon>Viridiplantae</taxon>
        <taxon>Streptophyta</taxon>
        <taxon>Embryophyta</taxon>
        <taxon>Tracheophyta</taxon>
        <taxon>Spermatophyta</taxon>
        <taxon>Magnoliopsida</taxon>
        <taxon>Liliopsida</taxon>
        <taxon>Acoraceae</taxon>
        <taxon>Acorus</taxon>
    </lineage>
</organism>
<sequence>MGMEIVGTDFAEVQVKDGFDGNETFPSKIDNGTKLNTEQENMEPIQFGAVDGKLGINGSLKGAENVVTNANFPQGASEEWPEPKQIHSFYFVKFRPYDDPKLKAKLEQADKECQRKSQARSQIIDALKEKRAERSSVFAELRPLISENKRYKELLDQKRKEMEPLHSALGKLRNANNAAREKGMGICSSEEELDELIRSLNYRLEHESNTILEEKQLLKDIKQLQGTRKRVIQNAAMKAKIQDSMGEKEVIQDQVKQLGVDFDGVKKEQKVFSLKIQTLDEKLKVIDSELEALEVELEDATLKKDKAYETLHSLRKARDEGVDKFISEFSSNKAFREDYEKRILSSLDSRLLSRDGRMRNPDERPILAAEVPPPKESETPAIKANSRRPIETASVQKTQKEETNKPEDAGVKAKAAVREATEDSIVVEKPQKQPPPEIDMAKLKELKREEELAKAKQALERKKKLAEKAVAKAAARAQKEAEKKQKASTEREKKVKKKAGAAASATADDSGEADTSLVEPEEATVSTEAPVPQKEKAQETVRYRNRSKGHDVRPKLMLKRKKSSPYWVWAAYGAALSVVIVGVVGYAYFVGRK</sequence>
<feature type="compositionally biased region" description="Basic and acidic residues" evidence="9">
    <location>
        <begin position="477"/>
        <end position="493"/>
    </location>
</feature>
<comment type="similarity">
    <text evidence="7">Belongs to the plant Proton pump-interactor protein family.</text>
</comment>
<feature type="compositionally biased region" description="Basic and acidic residues" evidence="9">
    <location>
        <begin position="533"/>
        <end position="552"/>
    </location>
</feature>
<evidence type="ECO:0000256" key="4">
    <source>
        <dbReference type="ARBA" id="ARBA00022989"/>
    </source>
</evidence>
<reference evidence="11" key="2">
    <citation type="submission" date="2023-06" db="EMBL/GenBank/DDBJ databases">
        <authorList>
            <person name="Ma L."/>
            <person name="Liu K.-W."/>
            <person name="Li Z."/>
            <person name="Hsiao Y.-Y."/>
            <person name="Qi Y."/>
            <person name="Fu T."/>
            <person name="Tang G."/>
            <person name="Zhang D."/>
            <person name="Sun W.-H."/>
            <person name="Liu D.-K."/>
            <person name="Li Y."/>
            <person name="Chen G.-Z."/>
            <person name="Liu X.-D."/>
            <person name="Liao X.-Y."/>
            <person name="Jiang Y.-T."/>
            <person name="Yu X."/>
            <person name="Hao Y."/>
            <person name="Huang J."/>
            <person name="Zhao X.-W."/>
            <person name="Ke S."/>
            <person name="Chen Y.-Y."/>
            <person name="Wu W.-L."/>
            <person name="Hsu J.-L."/>
            <person name="Lin Y.-F."/>
            <person name="Huang M.-D."/>
            <person name="Li C.-Y."/>
            <person name="Huang L."/>
            <person name="Wang Z.-W."/>
            <person name="Zhao X."/>
            <person name="Zhong W.-Y."/>
            <person name="Peng D.-H."/>
            <person name="Ahmad S."/>
            <person name="Lan S."/>
            <person name="Zhang J.-S."/>
            <person name="Tsai W.-C."/>
            <person name="Van De Peer Y."/>
            <person name="Liu Z.-J."/>
        </authorList>
    </citation>
    <scope>NUCLEOTIDE SEQUENCE</scope>
    <source>
        <strain evidence="11">CP</strain>
        <tissue evidence="11">Leaves</tissue>
    </source>
</reference>
<dbReference type="InterPro" id="IPR055282">
    <property type="entry name" value="PPI1-4"/>
</dbReference>
<feature type="transmembrane region" description="Helical" evidence="10">
    <location>
        <begin position="566"/>
        <end position="589"/>
    </location>
</feature>
<dbReference type="Proteomes" id="UP001180020">
    <property type="component" value="Unassembled WGS sequence"/>
</dbReference>
<dbReference type="GO" id="GO:0005886">
    <property type="term" value="C:plasma membrane"/>
    <property type="evidence" value="ECO:0007669"/>
    <property type="project" value="UniProtKB-SubCell"/>
</dbReference>
<evidence type="ECO:0000256" key="8">
    <source>
        <dbReference type="SAM" id="Coils"/>
    </source>
</evidence>
<evidence type="ECO:0000313" key="12">
    <source>
        <dbReference type="Proteomes" id="UP001180020"/>
    </source>
</evidence>
<feature type="region of interest" description="Disordered" evidence="9">
    <location>
        <begin position="470"/>
        <end position="552"/>
    </location>
</feature>
<keyword evidence="12" id="KW-1185">Reference proteome</keyword>